<feature type="transmembrane region" description="Helical" evidence="6">
    <location>
        <begin position="185"/>
        <end position="205"/>
    </location>
</feature>
<proteinExistence type="predicted"/>
<feature type="transmembrane region" description="Helical" evidence="6">
    <location>
        <begin position="407"/>
        <end position="430"/>
    </location>
</feature>
<keyword evidence="5 6" id="KW-0472">Membrane</keyword>
<feature type="transmembrane region" description="Helical" evidence="6">
    <location>
        <begin position="96"/>
        <end position="114"/>
    </location>
</feature>
<dbReference type="EMBL" id="CP139368">
    <property type="protein sequence ID" value="WPR89074.1"/>
    <property type="molecule type" value="Genomic_DNA"/>
</dbReference>
<dbReference type="Gene3D" id="1.20.1250.20">
    <property type="entry name" value="MFS general substrate transporter like domains"/>
    <property type="match status" value="1"/>
</dbReference>
<protein>
    <submittedName>
        <fullName evidence="8">MFS transporter</fullName>
    </submittedName>
</protein>
<evidence type="ECO:0000256" key="2">
    <source>
        <dbReference type="ARBA" id="ARBA00022475"/>
    </source>
</evidence>
<keyword evidence="2" id="KW-1003">Cell membrane</keyword>
<feature type="transmembrane region" description="Helical" evidence="6">
    <location>
        <begin position="313"/>
        <end position="333"/>
    </location>
</feature>
<feature type="transmembrane region" description="Helical" evidence="6">
    <location>
        <begin position="276"/>
        <end position="301"/>
    </location>
</feature>
<accession>A0ABZ0SLL5</accession>
<evidence type="ECO:0000259" key="7">
    <source>
        <dbReference type="PROSITE" id="PS50850"/>
    </source>
</evidence>
<evidence type="ECO:0000256" key="1">
    <source>
        <dbReference type="ARBA" id="ARBA00004651"/>
    </source>
</evidence>
<feature type="transmembrane region" description="Helical" evidence="6">
    <location>
        <begin position="376"/>
        <end position="395"/>
    </location>
</feature>
<feature type="domain" description="Major facilitator superfamily (MFS) profile" evidence="7">
    <location>
        <begin position="30"/>
        <end position="432"/>
    </location>
</feature>
<dbReference type="RefSeq" id="WP_320941791.1">
    <property type="nucleotide sequence ID" value="NZ_BAABEU010000001.1"/>
</dbReference>
<evidence type="ECO:0000256" key="5">
    <source>
        <dbReference type="ARBA" id="ARBA00023136"/>
    </source>
</evidence>
<dbReference type="PANTHER" id="PTHR43124">
    <property type="entry name" value="PURINE EFFLUX PUMP PBUE"/>
    <property type="match status" value="1"/>
</dbReference>
<evidence type="ECO:0000313" key="8">
    <source>
        <dbReference type="EMBL" id="WPR89074.1"/>
    </source>
</evidence>
<evidence type="ECO:0000313" key="9">
    <source>
        <dbReference type="Proteomes" id="UP001323798"/>
    </source>
</evidence>
<evidence type="ECO:0000256" key="6">
    <source>
        <dbReference type="SAM" id="Phobius"/>
    </source>
</evidence>
<keyword evidence="4 6" id="KW-1133">Transmembrane helix</keyword>
<evidence type="ECO:0000256" key="4">
    <source>
        <dbReference type="ARBA" id="ARBA00022989"/>
    </source>
</evidence>
<dbReference type="InterPro" id="IPR036259">
    <property type="entry name" value="MFS_trans_sf"/>
</dbReference>
<feature type="transmembrane region" description="Helical" evidence="6">
    <location>
        <begin position="154"/>
        <end position="179"/>
    </location>
</feature>
<reference evidence="8 9" key="1">
    <citation type="submission" date="2023-11" db="EMBL/GenBank/DDBJ databases">
        <title>Genome sequence of Microbacterium rhizosphaerae KACC 19337.</title>
        <authorList>
            <person name="Choi H."/>
            <person name="Kim S."/>
            <person name="Kim Y."/>
            <person name="Kwon S.-W."/>
            <person name="Heo J."/>
        </authorList>
    </citation>
    <scope>NUCLEOTIDE SEQUENCE [LARGE SCALE GENOMIC DNA]</scope>
    <source>
        <strain evidence="8 9">KACC 19337</strain>
    </source>
</reference>
<feature type="transmembrane region" description="Helical" evidence="6">
    <location>
        <begin position="120"/>
        <end position="142"/>
    </location>
</feature>
<dbReference type="InterPro" id="IPR050189">
    <property type="entry name" value="MFS_Efflux_Transporters"/>
</dbReference>
<dbReference type="Proteomes" id="UP001323798">
    <property type="component" value="Chromosome"/>
</dbReference>
<sequence length="450" mass="48336">MTTTAPADPAASTRPEGAAQAAHVPHRWRNLSILAGVSLVDNTEAGLVTNVFPSISASLGLTTAALGTISAAGKLIAVPAGPLWVWLSSKIGRRRTLALTSFTAGLFGIGAGFSQSYLQLIVFTTLMAAAAIGASPISMAVISDSFPVERRPRAMGYFFASLQAVAVVVTPVIALFLGISNGWRWAMWAIAAVCVVVAILVLALYREPGIGSSEKQLADLDESRRENQKVTWASVMGLFRIPSYTVMMVSRLLSGHLLVIIFGVQFLVTERGITNAAAVLIALPYSIGYLISTLSIGYILPVLDRIMGPRARVLVLQLAQVAFAIAAFFATQIVYADNAVYAVLWGVMGFFVGLNPPVNRPIVSTVVLPELRGQAFAVWLTVFETIGWALFAIVAGQFAATIGLTQVFLFVLVGLMLVNAAFLTILYWTYPRDVQRMERALEQRRQDALS</sequence>
<name>A0ABZ0SLL5_9MICO</name>
<keyword evidence="9" id="KW-1185">Reference proteome</keyword>
<organism evidence="8 9">
    <name type="scientific">Microbacterium rhizosphaerae</name>
    <dbReference type="NCBI Taxonomy" id="1678237"/>
    <lineage>
        <taxon>Bacteria</taxon>
        <taxon>Bacillati</taxon>
        <taxon>Actinomycetota</taxon>
        <taxon>Actinomycetes</taxon>
        <taxon>Micrococcales</taxon>
        <taxon>Microbacteriaceae</taxon>
        <taxon>Microbacterium</taxon>
    </lineage>
</organism>
<dbReference type="PANTHER" id="PTHR43124:SF3">
    <property type="entry name" value="CHLORAMPHENICOL EFFLUX PUMP RV0191"/>
    <property type="match status" value="1"/>
</dbReference>
<dbReference type="SUPFAM" id="SSF103473">
    <property type="entry name" value="MFS general substrate transporter"/>
    <property type="match status" value="1"/>
</dbReference>
<feature type="transmembrane region" description="Helical" evidence="6">
    <location>
        <begin position="339"/>
        <end position="355"/>
    </location>
</feature>
<evidence type="ECO:0000256" key="3">
    <source>
        <dbReference type="ARBA" id="ARBA00022692"/>
    </source>
</evidence>
<gene>
    <name evidence="8" type="ORF">SM116_15105</name>
</gene>
<dbReference type="Pfam" id="PF07690">
    <property type="entry name" value="MFS_1"/>
    <property type="match status" value="1"/>
</dbReference>
<dbReference type="InterPro" id="IPR011701">
    <property type="entry name" value="MFS"/>
</dbReference>
<dbReference type="InterPro" id="IPR020846">
    <property type="entry name" value="MFS_dom"/>
</dbReference>
<comment type="subcellular location">
    <subcellularLocation>
        <location evidence="1">Cell membrane</location>
        <topology evidence="1">Multi-pass membrane protein</topology>
    </subcellularLocation>
</comment>
<keyword evidence="3 6" id="KW-0812">Transmembrane</keyword>
<dbReference type="PROSITE" id="PS50850">
    <property type="entry name" value="MFS"/>
    <property type="match status" value="1"/>
</dbReference>
<feature type="transmembrane region" description="Helical" evidence="6">
    <location>
        <begin position="244"/>
        <end position="264"/>
    </location>
</feature>